<evidence type="ECO:0000256" key="1">
    <source>
        <dbReference type="SAM" id="MobiDB-lite"/>
    </source>
</evidence>
<organism evidence="3 4">
    <name type="scientific">Diaporthe eres</name>
    <name type="common">Phomopsis oblonga</name>
    <dbReference type="NCBI Taxonomy" id="83184"/>
    <lineage>
        <taxon>Eukaryota</taxon>
        <taxon>Fungi</taxon>
        <taxon>Dikarya</taxon>
        <taxon>Ascomycota</taxon>
        <taxon>Pezizomycotina</taxon>
        <taxon>Sordariomycetes</taxon>
        <taxon>Sordariomycetidae</taxon>
        <taxon>Diaporthales</taxon>
        <taxon>Diaporthaceae</taxon>
        <taxon>Diaporthe</taxon>
        <taxon>Diaporthe eres species complex</taxon>
    </lineage>
</organism>
<reference evidence="3 4" key="1">
    <citation type="submission" date="2024-02" db="EMBL/GenBank/DDBJ databases">
        <title>De novo assembly and annotation of 12 fungi associated with fruit tree decline syndrome in Ontario, Canada.</title>
        <authorList>
            <person name="Sulman M."/>
            <person name="Ellouze W."/>
            <person name="Ilyukhin E."/>
        </authorList>
    </citation>
    <scope>NUCLEOTIDE SEQUENCE [LARGE SCALE GENOMIC DNA]</scope>
    <source>
        <strain evidence="3 4">M169</strain>
    </source>
</reference>
<evidence type="ECO:0000256" key="2">
    <source>
        <dbReference type="SAM" id="Phobius"/>
    </source>
</evidence>
<gene>
    <name evidence="3" type="ORF">SLS63_007109</name>
</gene>
<feature type="region of interest" description="Disordered" evidence="1">
    <location>
        <begin position="250"/>
        <end position="323"/>
    </location>
</feature>
<feature type="compositionally biased region" description="Pro residues" evidence="1">
    <location>
        <begin position="213"/>
        <end position="223"/>
    </location>
</feature>
<feature type="region of interest" description="Disordered" evidence="1">
    <location>
        <begin position="187"/>
        <end position="234"/>
    </location>
</feature>
<proteinExistence type="predicted"/>
<keyword evidence="4" id="KW-1185">Reference proteome</keyword>
<accession>A0ABR1P5Z6</accession>
<evidence type="ECO:0008006" key="5">
    <source>
        <dbReference type="Google" id="ProtNLM"/>
    </source>
</evidence>
<feature type="region of interest" description="Disordered" evidence="1">
    <location>
        <begin position="117"/>
        <end position="147"/>
    </location>
</feature>
<keyword evidence="2" id="KW-0812">Transmembrane</keyword>
<dbReference type="Proteomes" id="UP001430848">
    <property type="component" value="Unassembled WGS sequence"/>
</dbReference>
<sequence length="323" mass="34799">MERRLVGDEYGRRGEALKVGDNLTAWNNHNISPSVPTVVPTFPDGASAPAGSSHEAATSSLATKLGLGLGIPFVVLAVALLTACVYRRQRRLRYAQAPPFDFNAPEMAPVSAADFAPAPADYRDHHPAPSRGAWQQQEEEQQHQQQAYRYGPLRASRPWPEWGTGAGAWNGTQTAAWDGGGSPYEHNQVGFVDRSGPDQSYYYPGGHKVPVSSPAPAPGPSPAPGYEDLGSPYEDRGYAYQVPVVQVHRPQWTPGPTRDPDQGQGQGQGRGLEQPPRRDVARVSRGLSVNEEVSPLSSTGSGMPYPRTSAISGMGWEINPRVS</sequence>
<comment type="caution">
    <text evidence="3">The sequence shown here is derived from an EMBL/GenBank/DDBJ whole genome shotgun (WGS) entry which is preliminary data.</text>
</comment>
<keyword evidence="2" id="KW-0472">Membrane</keyword>
<protein>
    <recommendedName>
        <fullName evidence="5">Transmembrane protein</fullName>
    </recommendedName>
</protein>
<keyword evidence="2" id="KW-1133">Transmembrane helix</keyword>
<dbReference type="EMBL" id="JAKNSF020000038">
    <property type="protein sequence ID" value="KAK7727290.1"/>
    <property type="molecule type" value="Genomic_DNA"/>
</dbReference>
<feature type="transmembrane region" description="Helical" evidence="2">
    <location>
        <begin position="65"/>
        <end position="86"/>
    </location>
</feature>
<name>A0ABR1P5Z6_DIAER</name>
<evidence type="ECO:0000313" key="4">
    <source>
        <dbReference type="Proteomes" id="UP001430848"/>
    </source>
</evidence>
<evidence type="ECO:0000313" key="3">
    <source>
        <dbReference type="EMBL" id="KAK7727290.1"/>
    </source>
</evidence>